<keyword evidence="15 17" id="KW-0472">Membrane</keyword>
<accession>Q5GMA4</accession>
<dbReference type="GO" id="GO:0005743">
    <property type="term" value="C:mitochondrial inner membrane"/>
    <property type="evidence" value="ECO:0007669"/>
    <property type="project" value="UniProtKB-SubCell"/>
</dbReference>
<evidence type="ECO:0000256" key="6">
    <source>
        <dbReference type="ARBA" id="ARBA00022692"/>
    </source>
</evidence>
<dbReference type="CDD" id="cd13912">
    <property type="entry name" value="CcO_II_C"/>
    <property type="match status" value="1"/>
</dbReference>
<dbReference type="PROSITE" id="PS00078">
    <property type="entry name" value="COX2"/>
    <property type="match status" value="1"/>
</dbReference>
<keyword evidence="9" id="KW-0460">Magnesium</keyword>
<dbReference type="PRINTS" id="PR01166">
    <property type="entry name" value="CYCOXIDASEII"/>
</dbReference>
<dbReference type="InterPro" id="IPR011759">
    <property type="entry name" value="Cyt_c_oxidase_su2_TM_dom"/>
</dbReference>
<dbReference type="Gene3D" id="1.10.287.90">
    <property type="match status" value="1"/>
</dbReference>
<dbReference type="Gene3D" id="2.60.40.420">
    <property type="entry name" value="Cupredoxins - blue copper proteins"/>
    <property type="match status" value="1"/>
</dbReference>
<dbReference type="GO" id="GO:0004129">
    <property type="term" value="F:cytochrome-c oxidase activity"/>
    <property type="evidence" value="ECO:0007669"/>
    <property type="project" value="UniProtKB-EC"/>
</dbReference>
<keyword evidence="10" id="KW-1278">Translocase</keyword>
<dbReference type="EMBL" id="AP006738">
    <property type="protein sequence ID" value="BAD89242.1"/>
    <property type="molecule type" value="Genomic_DNA"/>
</dbReference>
<evidence type="ECO:0000256" key="4">
    <source>
        <dbReference type="ARBA" id="ARBA00022448"/>
    </source>
</evidence>
<proteinExistence type="inferred from homology"/>
<keyword evidence="12 18" id="KW-1133">Transmembrane helix</keyword>
<keyword evidence="8 17" id="KW-0999">Mitochondrion inner membrane</keyword>
<evidence type="ECO:0000256" key="17">
    <source>
        <dbReference type="RuleBase" id="RU000457"/>
    </source>
</evidence>
<dbReference type="InterPro" id="IPR001505">
    <property type="entry name" value="Copper_CuA"/>
</dbReference>
<evidence type="ECO:0000256" key="15">
    <source>
        <dbReference type="ARBA" id="ARBA00023136"/>
    </source>
</evidence>
<keyword evidence="4 17" id="KW-0813">Transport</keyword>
<dbReference type="SUPFAM" id="SSF49503">
    <property type="entry name" value="Cupredoxins"/>
    <property type="match status" value="1"/>
</dbReference>
<dbReference type="FunFam" id="1.10.287.90:FF:000001">
    <property type="entry name" value="Cytochrome c oxidase subunit 2"/>
    <property type="match status" value="1"/>
</dbReference>
<evidence type="ECO:0000259" key="20">
    <source>
        <dbReference type="PROSITE" id="PS50999"/>
    </source>
</evidence>
<dbReference type="InterPro" id="IPR008972">
    <property type="entry name" value="Cupredoxin"/>
</dbReference>
<evidence type="ECO:0000256" key="2">
    <source>
        <dbReference type="ARBA" id="ARBA00007866"/>
    </source>
</evidence>
<keyword evidence="14 17" id="KW-0496">Mitochondrion</keyword>
<name>Q5GMA4_9TELE</name>
<geneLocation type="mitochondrion" evidence="21"/>
<feature type="domain" description="Cytochrome oxidase subunit II copper A binding" evidence="19">
    <location>
        <begin position="92"/>
        <end position="225"/>
    </location>
</feature>
<comment type="cofactor">
    <cofactor evidence="17">
        <name>Cu cation</name>
        <dbReference type="ChEBI" id="CHEBI:23378"/>
    </cofactor>
    <text evidence="17">Binds a copper A center.</text>
</comment>
<keyword evidence="13 17" id="KW-0186">Copper</keyword>
<dbReference type="GO" id="GO:0042773">
    <property type="term" value="P:ATP synthesis coupled electron transport"/>
    <property type="evidence" value="ECO:0007669"/>
    <property type="project" value="TreeGrafter"/>
</dbReference>
<dbReference type="InterPro" id="IPR014222">
    <property type="entry name" value="Cyt_c_oxidase_su2"/>
</dbReference>
<evidence type="ECO:0000256" key="7">
    <source>
        <dbReference type="ARBA" id="ARBA00022723"/>
    </source>
</evidence>
<dbReference type="Pfam" id="PF02790">
    <property type="entry name" value="COX2_TM"/>
    <property type="match status" value="1"/>
</dbReference>
<evidence type="ECO:0000256" key="11">
    <source>
        <dbReference type="ARBA" id="ARBA00022982"/>
    </source>
</evidence>
<evidence type="ECO:0000256" key="5">
    <source>
        <dbReference type="ARBA" id="ARBA00022660"/>
    </source>
</evidence>
<dbReference type="Pfam" id="PF00116">
    <property type="entry name" value="COX2"/>
    <property type="match status" value="1"/>
</dbReference>
<dbReference type="NCBIfam" id="TIGR02866">
    <property type="entry name" value="CoxB"/>
    <property type="match status" value="1"/>
</dbReference>
<dbReference type="InterPro" id="IPR002429">
    <property type="entry name" value="CcO_II-like_C"/>
</dbReference>
<feature type="transmembrane region" description="Helical" evidence="18">
    <location>
        <begin position="63"/>
        <end position="85"/>
    </location>
</feature>
<organism evidence="21">
    <name type="scientific">Batrachomoeus trispinosus</name>
    <name type="common">three-spined frogfish</name>
    <dbReference type="NCBI Taxonomy" id="262770"/>
    <lineage>
        <taxon>Eukaryota</taxon>
        <taxon>Metazoa</taxon>
        <taxon>Chordata</taxon>
        <taxon>Craniata</taxon>
        <taxon>Vertebrata</taxon>
        <taxon>Euteleostomi</taxon>
        <taxon>Actinopterygii</taxon>
        <taxon>Neopterygii</taxon>
        <taxon>Teleostei</taxon>
        <taxon>Neoteleostei</taxon>
        <taxon>Acanthomorphata</taxon>
        <taxon>Batrachoidaria</taxon>
        <taxon>Batrachoididae</taxon>
        <taxon>Batrachomoeus</taxon>
    </lineage>
</organism>
<gene>
    <name evidence="21" type="primary">COII</name>
</gene>
<dbReference type="PROSITE" id="PS50999">
    <property type="entry name" value="COX2_TM"/>
    <property type="match status" value="1"/>
</dbReference>
<comment type="function">
    <text evidence="17">Component of the cytochrome c oxidase, the last enzyme in the mitochondrial electron transport chain which drives oxidative phosphorylation. The respiratory chain contains 3 multisubunit complexes succinate dehydrogenase (complex II, CII), ubiquinol-cytochrome c oxidoreductase (cytochrome b-c1 complex, complex III, CIII) and cytochrome c oxidase (complex IV, CIV), that cooperate to transfer electrons derived from NADH and succinate to molecular oxygen, creating an electrochemical gradient over the inner membrane that drives transmembrane transport and the ATP synthase. Cytochrome c oxidase is the component of the respiratory chain that catalyzes the reduction of oxygen to water. Electrons originating from reduced cytochrome c in the intermembrane space (IMS) are transferred via the dinuclear copper A center (CU(A)) of subunit 2 and heme A of subunit 1 to the active site in subunit 1, a binuclear center (BNC) formed by heme A3 and copper B (CU(B)). The BNC reduces molecular oxygen to 2 water molecules using 4 electrons from cytochrome c in the IMS and 4 protons from the mitochondrial matrix.</text>
</comment>
<evidence type="ECO:0000256" key="13">
    <source>
        <dbReference type="ARBA" id="ARBA00023008"/>
    </source>
</evidence>
<dbReference type="FunFam" id="2.60.40.420:FF:000001">
    <property type="entry name" value="Cytochrome c oxidase subunit 2"/>
    <property type="match status" value="1"/>
</dbReference>
<dbReference type="InterPro" id="IPR045187">
    <property type="entry name" value="CcO_II"/>
</dbReference>
<dbReference type="SUPFAM" id="SSF81464">
    <property type="entry name" value="Cytochrome c oxidase subunit II-like, transmembrane region"/>
    <property type="match status" value="1"/>
</dbReference>
<evidence type="ECO:0000256" key="14">
    <source>
        <dbReference type="ARBA" id="ARBA00023128"/>
    </source>
</evidence>
<dbReference type="InterPro" id="IPR036257">
    <property type="entry name" value="Cyt_c_oxidase_su2_TM_sf"/>
</dbReference>
<evidence type="ECO:0000259" key="19">
    <source>
        <dbReference type="PROSITE" id="PS50857"/>
    </source>
</evidence>
<sequence length="228" mass="25675">MAHPSQYTFQDACSPTMEELIHFHDHTLMVVILISTFVLYLLCAFSTTKLYSTSTFSHHSIEMVWTILPALILIWTALPSVHILYTADEVNNPSTTVKAIGHQWYWTYQYTDSNPTEITSYMVPTESMAGGHFRLLDVDHRMVLPSKTAIRLLVTAEDVIHSWTVQTLGVKLDAVPGRLNQTALMASNPGVFYGQCSEICGANHSFMPIVVEALPTTHYENWLALQNE</sequence>
<evidence type="ECO:0000256" key="8">
    <source>
        <dbReference type="ARBA" id="ARBA00022792"/>
    </source>
</evidence>
<comment type="catalytic activity">
    <reaction evidence="16">
        <text>4 Fe(II)-[cytochrome c] + O2 + 8 H(+)(in) = 4 Fe(III)-[cytochrome c] + 2 H2O + 4 H(+)(out)</text>
        <dbReference type="Rhea" id="RHEA:11436"/>
        <dbReference type="Rhea" id="RHEA-COMP:10350"/>
        <dbReference type="Rhea" id="RHEA-COMP:14399"/>
        <dbReference type="ChEBI" id="CHEBI:15377"/>
        <dbReference type="ChEBI" id="CHEBI:15378"/>
        <dbReference type="ChEBI" id="CHEBI:15379"/>
        <dbReference type="ChEBI" id="CHEBI:29033"/>
        <dbReference type="ChEBI" id="CHEBI:29034"/>
        <dbReference type="EC" id="7.1.1.9"/>
    </reaction>
    <physiologicalReaction direction="left-to-right" evidence="16">
        <dbReference type="Rhea" id="RHEA:11437"/>
    </physiologicalReaction>
</comment>
<dbReference type="PANTHER" id="PTHR22888">
    <property type="entry name" value="CYTOCHROME C OXIDASE, SUBUNIT II"/>
    <property type="match status" value="1"/>
</dbReference>
<dbReference type="GO" id="GO:0005507">
    <property type="term" value="F:copper ion binding"/>
    <property type="evidence" value="ECO:0007669"/>
    <property type="project" value="InterPro"/>
</dbReference>
<evidence type="ECO:0000256" key="10">
    <source>
        <dbReference type="ARBA" id="ARBA00022967"/>
    </source>
</evidence>
<evidence type="ECO:0000256" key="16">
    <source>
        <dbReference type="ARBA" id="ARBA00049512"/>
    </source>
</evidence>
<keyword evidence="7 17" id="KW-0479">Metal-binding</keyword>
<protein>
    <recommendedName>
        <fullName evidence="3 17">Cytochrome c oxidase subunit 2</fullName>
    </recommendedName>
</protein>
<dbReference type="AlphaFoldDB" id="Q5GMA4"/>
<evidence type="ECO:0000256" key="1">
    <source>
        <dbReference type="ARBA" id="ARBA00004448"/>
    </source>
</evidence>
<evidence type="ECO:0000256" key="3">
    <source>
        <dbReference type="ARBA" id="ARBA00015946"/>
    </source>
</evidence>
<comment type="similarity">
    <text evidence="2 17">Belongs to the cytochrome c oxidase subunit 2 family.</text>
</comment>
<keyword evidence="6 17" id="KW-0812">Transmembrane</keyword>
<reference evidence="21" key="1">
    <citation type="journal article" date="2005" name="Biol. J. Linn. Soc. Lond.">
        <title>The phylogenetic position of toadfishes (order Batrachoidiformes) in the higher ray-finned fish as inferred from partitioned Bayesian analysis of 102 whole mitochondrial genome sequences.</title>
        <authorList>
            <person name="Miya M."/>
            <person name="Satoh T.P."/>
            <person name="Nishida M."/>
        </authorList>
    </citation>
    <scope>NUCLEOTIDE SEQUENCE</scope>
</reference>
<keyword evidence="11 17" id="KW-0249">Electron transport</keyword>
<feature type="transmembrane region" description="Helical" evidence="18">
    <location>
        <begin position="27"/>
        <end position="51"/>
    </location>
</feature>
<dbReference type="GO" id="GO:0016491">
    <property type="term" value="F:oxidoreductase activity"/>
    <property type="evidence" value="ECO:0007669"/>
    <property type="project" value="InterPro"/>
</dbReference>
<feature type="domain" description="Cytochrome oxidase subunit II transmembrane region profile" evidence="20">
    <location>
        <begin position="1"/>
        <end position="91"/>
    </location>
</feature>
<evidence type="ECO:0000256" key="9">
    <source>
        <dbReference type="ARBA" id="ARBA00022842"/>
    </source>
</evidence>
<dbReference type="InterPro" id="IPR034210">
    <property type="entry name" value="CcO_II_C"/>
</dbReference>
<evidence type="ECO:0000256" key="12">
    <source>
        <dbReference type="ARBA" id="ARBA00022989"/>
    </source>
</evidence>
<evidence type="ECO:0000256" key="18">
    <source>
        <dbReference type="SAM" id="Phobius"/>
    </source>
</evidence>
<evidence type="ECO:0000313" key="21">
    <source>
        <dbReference type="EMBL" id="BAD89242.1"/>
    </source>
</evidence>
<dbReference type="PANTHER" id="PTHR22888:SF9">
    <property type="entry name" value="CYTOCHROME C OXIDASE SUBUNIT 2"/>
    <property type="match status" value="1"/>
</dbReference>
<comment type="subcellular location">
    <subcellularLocation>
        <location evidence="1 17">Mitochondrion inner membrane</location>
        <topology evidence="1 17">Multi-pass membrane protein</topology>
    </subcellularLocation>
</comment>
<keyword evidence="5 17" id="KW-0679">Respiratory chain</keyword>
<dbReference type="PROSITE" id="PS50857">
    <property type="entry name" value="COX2_CUA"/>
    <property type="match status" value="1"/>
</dbReference>